<name>A0ABV6MA62_9ACTN</name>
<evidence type="ECO:0000313" key="4">
    <source>
        <dbReference type="Proteomes" id="UP001589867"/>
    </source>
</evidence>
<protein>
    <submittedName>
        <fullName evidence="3">ABC transporter substrate-binding protein</fullName>
    </submittedName>
</protein>
<feature type="signal peptide" evidence="1">
    <location>
        <begin position="1"/>
        <end position="19"/>
    </location>
</feature>
<dbReference type="PIRSF" id="PIRSF002741">
    <property type="entry name" value="MppA"/>
    <property type="match status" value="1"/>
</dbReference>
<dbReference type="PROSITE" id="PS51257">
    <property type="entry name" value="PROKAR_LIPOPROTEIN"/>
    <property type="match status" value="1"/>
</dbReference>
<gene>
    <name evidence="3" type="ORF">ACFFIA_28580</name>
</gene>
<dbReference type="SUPFAM" id="SSF53850">
    <property type="entry name" value="Periplasmic binding protein-like II"/>
    <property type="match status" value="1"/>
</dbReference>
<dbReference type="Gene3D" id="3.90.76.10">
    <property type="entry name" value="Dipeptide-binding Protein, Domain 1"/>
    <property type="match status" value="1"/>
</dbReference>
<dbReference type="CDD" id="cd08512">
    <property type="entry name" value="PBP2_NikA_DppA_OppA_like_7"/>
    <property type="match status" value="1"/>
</dbReference>
<accession>A0ABV6MA62</accession>
<proteinExistence type="predicted"/>
<feature type="chain" id="PRO_5046515925" evidence="1">
    <location>
        <begin position="20"/>
        <end position="532"/>
    </location>
</feature>
<dbReference type="Pfam" id="PF00496">
    <property type="entry name" value="SBP_bac_5"/>
    <property type="match status" value="1"/>
</dbReference>
<evidence type="ECO:0000259" key="2">
    <source>
        <dbReference type="Pfam" id="PF00496"/>
    </source>
</evidence>
<keyword evidence="1" id="KW-0732">Signal</keyword>
<evidence type="ECO:0000313" key="3">
    <source>
        <dbReference type="EMBL" id="MFC0531610.1"/>
    </source>
</evidence>
<feature type="domain" description="Solute-binding protein family 5" evidence="2">
    <location>
        <begin position="89"/>
        <end position="450"/>
    </location>
</feature>
<dbReference type="InterPro" id="IPR030678">
    <property type="entry name" value="Peptide/Ni-bd"/>
</dbReference>
<organism evidence="3 4">
    <name type="scientific">Phytohabitans kaempferiae</name>
    <dbReference type="NCBI Taxonomy" id="1620943"/>
    <lineage>
        <taxon>Bacteria</taxon>
        <taxon>Bacillati</taxon>
        <taxon>Actinomycetota</taxon>
        <taxon>Actinomycetes</taxon>
        <taxon>Micromonosporales</taxon>
        <taxon>Micromonosporaceae</taxon>
    </lineage>
</organism>
<dbReference type="Gene3D" id="3.40.190.10">
    <property type="entry name" value="Periplasmic binding protein-like II"/>
    <property type="match status" value="1"/>
</dbReference>
<keyword evidence="4" id="KW-1185">Reference proteome</keyword>
<dbReference type="RefSeq" id="WP_377256314.1">
    <property type="nucleotide sequence ID" value="NZ_JBHLUH010000060.1"/>
</dbReference>
<sequence>MRLRSLAGGVAVCAVLALAACSADSDPPDSAADSVLTVAVPDDIQTLDPMYANFARAHHALQQIYDTPVNLETQDRGNGQLVGTPDKLKGSAFESWQRSADGLTYTVKIRQGMTFHDGSPVTAEDVVYSFDRALNTKGGANWLLTQIAFITKPPTVVDASTITITADEPSALAIQALYMDGLAILDQDEVKSHATTDDPWAEEWLAKNVGNGSGPYKLTSRVPDQEVVFEAFDGYWAGPPAIKKIVWKIVPSAAQRLALLKSGDVDIAESLPPDQLASLKGADGVTVLSAGSQNVAVVGMNNGRAPLSDKALRQGISYAVDYDRILSQVFQDEAERLYGPIPKGAATSLGDAIGYKQDVDKAKQLVSGSGYDGGTIKIAFDNSKGLHEQIAVLLRSQLAAVGVTAELEPLTSAVFSERKAKKDLDMYVDESLAWINDPNYILSLTFQCDVYGNYADYCSPVVDDAIAKGWAMEATDPARVALFENAQRVLVDEAPWLFLAQPNYRMAMSSQVQGFVVRQNEVPFYYDLSLKG</sequence>
<comment type="caution">
    <text evidence="3">The sequence shown here is derived from an EMBL/GenBank/DDBJ whole genome shotgun (WGS) entry which is preliminary data.</text>
</comment>
<dbReference type="Proteomes" id="UP001589867">
    <property type="component" value="Unassembled WGS sequence"/>
</dbReference>
<evidence type="ECO:0000256" key="1">
    <source>
        <dbReference type="SAM" id="SignalP"/>
    </source>
</evidence>
<reference evidence="3 4" key="1">
    <citation type="submission" date="2024-09" db="EMBL/GenBank/DDBJ databases">
        <authorList>
            <person name="Sun Q."/>
            <person name="Mori K."/>
        </authorList>
    </citation>
    <scope>NUCLEOTIDE SEQUENCE [LARGE SCALE GENOMIC DNA]</scope>
    <source>
        <strain evidence="3 4">TBRC 3947</strain>
    </source>
</reference>
<dbReference type="Gene3D" id="3.10.105.10">
    <property type="entry name" value="Dipeptide-binding Protein, Domain 3"/>
    <property type="match status" value="1"/>
</dbReference>
<dbReference type="PANTHER" id="PTHR30290">
    <property type="entry name" value="PERIPLASMIC BINDING COMPONENT OF ABC TRANSPORTER"/>
    <property type="match status" value="1"/>
</dbReference>
<dbReference type="InterPro" id="IPR039424">
    <property type="entry name" value="SBP_5"/>
</dbReference>
<dbReference type="EMBL" id="JBHLUH010000060">
    <property type="protein sequence ID" value="MFC0531610.1"/>
    <property type="molecule type" value="Genomic_DNA"/>
</dbReference>
<dbReference type="InterPro" id="IPR000914">
    <property type="entry name" value="SBP_5_dom"/>
</dbReference>